<protein>
    <submittedName>
        <fullName evidence="1">Uncharacterized protein</fullName>
    </submittedName>
</protein>
<dbReference type="EMBL" id="MFKT01000021">
    <property type="protein sequence ID" value="OGG52921.1"/>
    <property type="molecule type" value="Genomic_DNA"/>
</dbReference>
<comment type="caution">
    <text evidence="1">The sequence shown here is derived from an EMBL/GenBank/DDBJ whole genome shotgun (WGS) entry which is preliminary data.</text>
</comment>
<dbReference type="AlphaFoldDB" id="A0A1F6CV55"/>
<evidence type="ECO:0000313" key="2">
    <source>
        <dbReference type="Proteomes" id="UP000176863"/>
    </source>
</evidence>
<sequence length="130" mass="14238">MSREGGTGDVLRFPKLGKRLPGEIADLNAEGILDNLDAVDNAISIGGPVAVEKTERLSPDEIASGLISKYENDPAVAKGVEFRIPKDKEKLSALLEDFLDLPSRYPRRYMYLVALAYEGSEDKNQERATG</sequence>
<reference evidence="1 2" key="1">
    <citation type="journal article" date="2016" name="Nat. Commun.">
        <title>Thousands of microbial genomes shed light on interconnected biogeochemical processes in an aquifer system.</title>
        <authorList>
            <person name="Anantharaman K."/>
            <person name="Brown C.T."/>
            <person name="Hug L.A."/>
            <person name="Sharon I."/>
            <person name="Castelle C.J."/>
            <person name="Probst A.J."/>
            <person name="Thomas B.C."/>
            <person name="Singh A."/>
            <person name="Wilkins M.J."/>
            <person name="Karaoz U."/>
            <person name="Brodie E.L."/>
            <person name="Williams K.H."/>
            <person name="Hubbard S.S."/>
            <person name="Banfield J.F."/>
        </authorList>
    </citation>
    <scope>NUCLEOTIDE SEQUENCE [LARGE SCALE GENOMIC DNA]</scope>
</reference>
<gene>
    <name evidence="1" type="ORF">A2851_04505</name>
</gene>
<evidence type="ECO:0000313" key="1">
    <source>
        <dbReference type="EMBL" id="OGG52921.1"/>
    </source>
</evidence>
<dbReference type="Proteomes" id="UP000176863">
    <property type="component" value="Unassembled WGS sequence"/>
</dbReference>
<accession>A0A1F6CV55</accession>
<name>A0A1F6CV55_9BACT</name>
<proteinExistence type="predicted"/>
<organism evidence="1 2">
    <name type="scientific">Candidatus Kaiserbacteria bacterium RIFCSPHIGHO2_01_FULL_53_29</name>
    <dbReference type="NCBI Taxonomy" id="1798480"/>
    <lineage>
        <taxon>Bacteria</taxon>
        <taxon>Candidatus Kaiseribacteriota</taxon>
    </lineage>
</organism>